<sequence length="152" mass="17392">MLKNLKEKERTILESKLRPESVLRVQPGFGIRAEPDAGIWTVFGALLNIATCGFNLGYPTILFRDLRAEGSPIPLTLEEESWISFTSTIKHKIQYPNVPSIVKHQKSLVVEETATLQPMDEDEERMQVEDFYEENSSETKNICLMLLVKKRP</sequence>
<name>A0A4C1SS26_EUMVA</name>
<accession>A0A4C1SS26</accession>
<dbReference type="AlphaFoldDB" id="A0A4C1SS26"/>
<evidence type="ECO:0000313" key="2">
    <source>
        <dbReference type="Proteomes" id="UP000299102"/>
    </source>
</evidence>
<comment type="caution">
    <text evidence="1">The sequence shown here is derived from an EMBL/GenBank/DDBJ whole genome shotgun (WGS) entry which is preliminary data.</text>
</comment>
<reference evidence="1 2" key="1">
    <citation type="journal article" date="2019" name="Commun. Biol.">
        <title>The bagworm genome reveals a unique fibroin gene that provides high tensile strength.</title>
        <authorList>
            <person name="Kono N."/>
            <person name="Nakamura H."/>
            <person name="Ohtoshi R."/>
            <person name="Tomita M."/>
            <person name="Numata K."/>
            <person name="Arakawa K."/>
        </authorList>
    </citation>
    <scope>NUCLEOTIDE SEQUENCE [LARGE SCALE GENOMIC DNA]</scope>
</reference>
<gene>
    <name evidence="1" type="ORF">EVAR_3812_1</name>
</gene>
<keyword evidence="2" id="KW-1185">Reference proteome</keyword>
<proteinExistence type="predicted"/>
<protein>
    <submittedName>
        <fullName evidence="1">Uncharacterized protein</fullName>
    </submittedName>
</protein>
<dbReference type="Proteomes" id="UP000299102">
    <property type="component" value="Unassembled WGS sequence"/>
</dbReference>
<organism evidence="1 2">
    <name type="scientific">Eumeta variegata</name>
    <name type="common">Bagworm moth</name>
    <name type="synonym">Eumeta japonica</name>
    <dbReference type="NCBI Taxonomy" id="151549"/>
    <lineage>
        <taxon>Eukaryota</taxon>
        <taxon>Metazoa</taxon>
        <taxon>Ecdysozoa</taxon>
        <taxon>Arthropoda</taxon>
        <taxon>Hexapoda</taxon>
        <taxon>Insecta</taxon>
        <taxon>Pterygota</taxon>
        <taxon>Neoptera</taxon>
        <taxon>Endopterygota</taxon>
        <taxon>Lepidoptera</taxon>
        <taxon>Glossata</taxon>
        <taxon>Ditrysia</taxon>
        <taxon>Tineoidea</taxon>
        <taxon>Psychidae</taxon>
        <taxon>Oiketicinae</taxon>
        <taxon>Eumeta</taxon>
    </lineage>
</organism>
<dbReference type="EMBL" id="BGZK01000015">
    <property type="protein sequence ID" value="GBP04932.1"/>
    <property type="molecule type" value="Genomic_DNA"/>
</dbReference>
<evidence type="ECO:0000313" key="1">
    <source>
        <dbReference type="EMBL" id="GBP04932.1"/>
    </source>
</evidence>